<evidence type="ECO:0000256" key="2">
    <source>
        <dbReference type="SAM" id="SignalP"/>
    </source>
</evidence>
<feature type="chain" id="PRO_5042238792" description="Lipoprotein" evidence="2">
    <location>
        <begin position="23"/>
        <end position="529"/>
    </location>
</feature>
<evidence type="ECO:0000256" key="1">
    <source>
        <dbReference type="SAM" id="Phobius"/>
    </source>
</evidence>
<dbReference type="EMBL" id="QUMU01000002">
    <property type="protein sequence ID" value="REG36455.1"/>
    <property type="molecule type" value="Genomic_DNA"/>
</dbReference>
<keyword evidence="1" id="KW-0812">Transmembrane</keyword>
<evidence type="ECO:0000313" key="4">
    <source>
        <dbReference type="EMBL" id="REG36455.1"/>
    </source>
</evidence>
<keyword evidence="6" id="KW-1185">Reference proteome</keyword>
<dbReference type="KEGG" id="age:AA314_07405"/>
<evidence type="ECO:0000313" key="3">
    <source>
        <dbReference type="EMBL" id="AKJ05779.1"/>
    </source>
</evidence>
<gene>
    <name evidence="3" type="ORF">AA314_07405</name>
    <name evidence="4" type="ORF">ATI61_102833</name>
</gene>
<evidence type="ECO:0008006" key="7">
    <source>
        <dbReference type="Google" id="ProtNLM"/>
    </source>
</evidence>
<dbReference type="RefSeq" id="WP_075336030.1">
    <property type="nucleotide sequence ID" value="NZ_CP011509.1"/>
</dbReference>
<proteinExistence type="predicted"/>
<feature type="transmembrane region" description="Helical" evidence="1">
    <location>
        <begin position="204"/>
        <end position="222"/>
    </location>
</feature>
<sequence>MSPRRWWGCWALLVLFFSACVASHPEGRPPPTPEASRSPAPESGLEEVAYEVEVLEPGHGATRPVPVSRADFQRAVQRIAREVRHEGKSPREAAREWLKEQVEQHPEWEQLRGTWVAEVYKGRVLSLVPVDGDNPLEPEADAALRDTYLLWCTRGWGGGDCLRLFDDGPYLKVDDRRTLALALAFGSVLEETKAALGRELDPRVLVASCMWTLGTYLALWLVPEPTTKLLAAGLSVVLVAWLGVDTLWGLMDGWALMATRSHEATTFAELREAGEGFARVLGTDAARAMILAVGALTGRTVGEVAARVRSLPGYGLASSQWRAQGGAAVLGRLEVMAAQESALARAVVAVETVAATPHGPLSVVMLKKGPGGGNSSGGGSSGTVAIRHRGGNQQVILPNGERWHLPRGKSIHDIPAKDEVGNLLQKAVTEAAQEWGTHRLTENESAAIKDALKKGEYWLAHLLEREARGRFVHARVKQQFERLYRFNYQGVDVIDLTTGRKYEILSGTTSNLARHGLRMAGEFFRMLTF</sequence>
<dbReference type="AlphaFoldDB" id="A0AAC8QE33"/>
<feature type="transmembrane region" description="Helical" evidence="1">
    <location>
        <begin position="229"/>
        <end position="251"/>
    </location>
</feature>
<evidence type="ECO:0000313" key="5">
    <source>
        <dbReference type="Proteomes" id="UP000035579"/>
    </source>
</evidence>
<dbReference type="Proteomes" id="UP000035579">
    <property type="component" value="Chromosome"/>
</dbReference>
<feature type="signal peptide" evidence="2">
    <location>
        <begin position="1"/>
        <end position="22"/>
    </location>
</feature>
<evidence type="ECO:0000313" key="6">
    <source>
        <dbReference type="Proteomes" id="UP000256345"/>
    </source>
</evidence>
<reference evidence="3 5" key="1">
    <citation type="submission" date="2015-05" db="EMBL/GenBank/DDBJ databases">
        <title>Genome assembly of Archangium gephyra DSM 2261.</title>
        <authorList>
            <person name="Sharma G."/>
            <person name="Subramanian S."/>
        </authorList>
    </citation>
    <scope>NUCLEOTIDE SEQUENCE [LARGE SCALE GENOMIC DNA]</scope>
    <source>
        <strain evidence="3 5">DSM 2261</strain>
    </source>
</reference>
<organism evidence="3 5">
    <name type="scientific">Archangium gephyra</name>
    <dbReference type="NCBI Taxonomy" id="48"/>
    <lineage>
        <taxon>Bacteria</taxon>
        <taxon>Pseudomonadati</taxon>
        <taxon>Myxococcota</taxon>
        <taxon>Myxococcia</taxon>
        <taxon>Myxococcales</taxon>
        <taxon>Cystobacterineae</taxon>
        <taxon>Archangiaceae</taxon>
        <taxon>Archangium</taxon>
    </lineage>
</organism>
<dbReference type="Proteomes" id="UP000256345">
    <property type="component" value="Unassembled WGS sequence"/>
</dbReference>
<dbReference type="PROSITE" id="PS51257">
    <property type="entry name" value="PROKAR_LIPOPROTEIN"/>
    <property type="match status" value="1"/>
</dbReference>
<protein>
    <recommendedName>
        <fullName evidence="7">Lipoprotein</fullName>
    </recommendedName>
</protein>
<keyword evidence="1" id="KW-1133">Transmembrane helix</keyword>
<name>A0AAC8QE33_9BACT</name>
<keyword evidence="2" id="KW-0732">Signal</keyword>
<keyword evidence="1" id="KW-0472">Membrane</keyword>
<reference evidence="4 6" key="2">
    <citation type="submission" date="2018-08" db="EMBL/GenBank/DDBJ databases">
        <title>Genomic Encyclopedia of Archaeal and Bacterial Type Strains, Phase II (KMG-II): from individual species to whole genera.</title>
        <authorList>
            <person name="Goeker M."/>
        </authorList>
    </citation>
    <scope>NUCLEOTIDE SEQUENCE [LARGE SCALE GENOMIC DNA]</scope>
    <source>
        <strain evidence="4 6">DSM 2261</strain>
    </source>
</reference>
<dbReference type="EMBL" id="CP011509">
    <property type="protein sequence ID" value="AKJ05779.1"/>
    <property type="molecule type" value="Genomic_DNA"/>
</dbReference>
<accession>A0AAC8QE33</accession>